<name>A0A2K1KPX9_PHYPA</name>
<gene>
    <name evidence="1" type="ORF">PHYPA_006735</name>
</gene>
<proteinExistence type="predicted"/>
<dbReference type="Proteomes" id="UP000006727">
    <property type="component" value="Chromosome 4"/>
</dbReference>
<dbReference type="EnsemblPlants" id="Pp3c4_25360V3.1">
    <property type="protein sequence ID" value="PAC:32919518.CDS.1"/>
    <property type="gene ID" value="Pp3c4_25360"/>
</dbReference>
<reference evidence="1 3" key="1">
    <citation type="journal article" date="2008" name="Science">
        <title>The Physcomitrella genome reveals evolutionary insights into the conquest of land by plants.</title>
        <authorList>
            <person name="Rensing S."/>
            <person name="Lang D."/>
            <person name="Zimmer A."/>
            <person name="Terry A."/>
            <person name="Salamov A."/>
            <person name="Shapiro H."/>
            <person name="Nishiyama T."/>
            <person name="Perroud P.-F."/>
            <person name="Lindquist E."/>
            <person name="Kamisugi Y."/>
            <person name="Tanahashi T."/>
            <person name="Sakakibara K."/>
            <person name="Fujita T."/>
            <person name="Oishi K."/>
            <person name="Shin-I T."/>
            <person name="Kuroki Y."/>
            <person name="Toyoda A."/>
            <person name="Suzuki Y."/>
            <person name="Hashimoto A."/>
            <person name="Yamaguchi K."/>
            <person name="Sugano A."/>
            <person name="Kohara Y."/>
            <person name="Fujiyama A."/>
            <person name="Anterola A."/>
            <person name="Aoki S."/>
            <person name="Ashton N."/>
            <person name="Barbazuk W.B."/>
            <person name="Barker E."/>
            <person name="Bennetzen J."/>
            <person name="Bezanilla M."/>
            <person name="Blankenship R."/>
            <person name="Cho S.H."/>
            <person name="Dutcher S."/>
            <person name="Estelle M."/>
            <person name="Fawcett J.A."/>
            <person name="Gundlach H."/>
            <person name="Hanada K."/>
            <person name="Heyl A."/>
            <person name="Hicks K.A."/>
            <person name="Hugh J."/>
            <person name="Lohr M."/>
            <person name="Mayer K."/>
            <person name="Melkozernov A."/>
            <person name="Murata T."/>
            <person name="Nelson D."/>
            <person name="Pils B."/>
            <person name="Prigge M."/>
            <person name="Reiss B."/>
            <person name="Renner T."/>
            <person name="Rombauts S."/>
            <person name="Rushton P."/>
            <person name="Sanderfoot A."/>
            <person name="Schween G."/>
            <person name="Shiu S.-H."/>
            <person name="Stueber K."/>
            <person name="Theodoulou F.L."/>
            <person name="Tu H."/>
            <person name="Van de Peer Y."/>
            <person name="Verrier P.J."/>
            <person name="Waters E."/>
            <person name="Wood A."/>
            <person name="Yang L."/>
            <person name="Cove D."/>
            <person name="Cuming A."/>
            <person name="Hasebe M."/>
            <person name="Lucas S."/>
            <person name="Mishler D.B."/>
            <person name="Reski R."/>
            <person name="Grigoriev I."/>
            <person name="Quatrano R.S."/>
            <person name="Boore J.L."/>
        </authorList>
    </citation>
    <scope>NUCLEOTIDE SEQUENCE [LARGE SCALE GENOMIC DNA]</scope>
    <source>
        <strain evidence="2 3">cv. Gransden 2004</strain>
    </source>
</reference>
<reference evidence="2" key="3">
    <citation type="submission" date="2020-12" db="UniProtKB">
        <authorList>
            <consortium name="EnsemblPlants"/>
        </authorList>
    </citation>
    <scope>IDENTIFICATION</scope>
</reference>
<sequence length="80" mass="9032">MSSSSQRFSFNAPFSFVCVTHSCLIGVNECLHMFQIAGKYPLVFRNRKPLKGALIHQALFPFFLPYNSIDLPQLLVPNSV</sequence>
<evidence type="ECO:0000313" key="2">
    <source>
        <dbReference type="EnsemblPlants" id="PAC:32919518.CDS.1"/>
    </source>
</evidence>
<dbReference type="EMBL" id="ABEU02000004">
    <property type="protein sequence ID" value="PNR55838.1"/>
    <property type="molecule type" value="Genomic_DNA"/>
</dbReference>
<dbReference type="Gramene" id="Pp3c4_25360V3.1">
    <property type="protein sequence ID" value="PAC:32919518.CDS.1"/>
    <property type="gene ID" value="Pp3c4_25360"/>
</dbReference>
<keyword evidence="3" id="KW-1185">Reference proteome</keyword>
<evidence type="ECO:0000313" key="3">
    <source>
        <dbReference type="Proteomes" id="UP000006727"/>
    </source>
</evidence>
<dbReference type="AlphaFoldDB" id="A0A2K1KPX9"/>
<evidence type="ECO:0000313" key="1">
    <source>
        <dbReference type="EMBL" id="PNR55838.1"/>
    </source>
</evidence>
<dbReference type="InParanoid" id="A0A2K1KPX9"/>
<protein>
    <submittedName>
        <fullName evidence="1 2">Uncharacterized protein</fullName>
    </submittedName>
</protein>
<reference evidence="1 3" key="2">
    <citation type="journal article" date="2018" name="Plant J.">
        <title>The Physcomitrella patens chromosome-scale assembly reveals moss genome structure and evolution.</title>
        <authorList>
            <person name="Lang D."/>
            <person name="Ullrich K.K."/>
            <person name="Murat F."/>
            <person name="Fuchs J."/>
            <person name="Jenkins J."/>
            <person name="Haas F.B."/>
            <person name="Piednoel M."/>
            <person name="Gundlach H."/>
            <person name="Van Bel M."/>
            <person name="Meyberg R."/>
            <person name="Vives C."/>
            <person name="Morata J."/>
            <person name="Symeonidi A."/>
            <person name="Hiss M."/>
            <person name="Muchero W."/>
            <person name="Kamisugi Y."/>
            <person name="Saleh O."/>
            <person name="Blanc G."/>
            <person name="Decker E.L."/>
            <person name="van Gessel N."/>
            <person name="Grimwood J."/>
            <person name="Hayes R.D."/>
            <person name="Graham S.W."/>
            <person name="Gunter L.E."/>
            <person name="McDaniel S.F."/>
            <person name="Hoernstein S.N.W."/>
            <person name="Larsson A."/>
            <person name="Li F.W."/>
            <person name="Perroud P.F."/>
            <person name="Phillips J."/>
            <person name="Ranjan P."/>
            <person name="Rokshar D.S."/>
            <person name="Rothfels C.J."/>
            <person name="Schneider L."/>
            <person name="Shu S."/>
            <person name="Stevenson D.W."/>
            <person name="Thummler F."/>
            <person name="Tillich M."/>
            <person name="Villarreal Aguilar J.C."/>
            <person name="Widiez T."/>
            <person name="Wong G.K."/>
            <person name="Wymore A."/>
            <person name="Zhang Y."/>
            <person name="Zimmer A.D."/>
            <person name="Quatrano R.S."/>
            <person name="Mayer K.F.X."/>
            <person name="Goodstein D."/>
            <person name="Casacuberta J.M."/>
            <person name="Vandepoele K."/>
            <person name="Reski R."/>
            <person name="Cuming A.C."/>
            <person name="Tuskan G.A."/>
            <person name="Maumus F."/>
            <person name="Salse J."/>
            <person name="Schmutz J."/>
            <person name="Rensing S.A."/>
        </authorList>
    </citation>
    <scope>NUCLEOTIDE SEQUENCE [LARGE SCALE GENOMIC DNA]</scope>
    <source>
        <strain evidence="2 3">cv. Gransden 2004</strain>
    </source>
</reference>
<organism evidence="1">
    <name type="scientific">Physcomitrium patens</name>
    <name type="common">Spreading-leaved earth moss</name>
    <name type="synonym">Physcomitrella patens</name>
    <dbReference type="NCBI Taxonomy" id="3218"/>
    <lineage>
        <taxon>Eukaryota</taxon>
        <taxon>Viridiplantae</taxon>
        <taxon>Streptophyta</taxon>
        <taxon>Embryophyta</taxon>
        <taxon>Bryophyta</taxon>
        <taxon>Bryophytina</taxon>
        <taxon>Bryopsida</taxon>
        <taxon>Funariidae</taxon>
        <taxon>Funariales</taxon>
        <taxon>Funariaceae</taxon>
        <taxon>Physcomitrium</taxon>
    </lineage>
</organism>
<accession>A0A2K1KPX9</accession>